<sequence>MFSLSASIMCFFLTLVMANFASVFAFSLTRASSHKLCDCRTNSSTDHPLRGIISHNCPLPHSPALESSAMFYAASFSYVRSTCNSDCQATKFSGPLG</sequence>
<protein>
    <recommendedName>
        <fullName evidence="4">Secreted protein</fullName>
    </recommendedName>
</protein>
<organism evidence="2 3">
    <name type="scientific">Fusarium oxysporum f. sp. cepae</name>
    <dbReference type="NCBI Taxonomy" id="396571"/>
    <lineage>
        <taxon>Eukaryota</taxon>
        <taxon>Fungi</taxon>
        <taxon>Dikarya</taxon>
        <taxon>Ascomycota</taxon>
        <taxon>Pezizomycotina</taxon>
        <taxon>Sordariomycetes</taxon>
        <taxon>Hypocreomycetidae</taxon>
        <taxon>Hypocreales</taxon>
        <taxon>Nectriaceae</taxon>
        <taxon>Fusarium</taxon>
        <taxon>Fusarium oxysporum species complex</taxon>
    </lineage>
</organism>
<evidence type="ECO:0000256" key="1">
    <source>
        <dbReference type="SAM" id="SignalP"/>
    </source>
</evidence>
<evidence type="ECO:0000313" key="2">
    <source>
        <dbReference type="EMBL" id="RKK20698.1"/>
    </source>
</evidence>
<name>A0A3L6NS78_FUSOX</name>
<accession>A0A3L6NS78</accession>
<feature type="signal peptide" evidence="1">
    <location>
        <begin position="1"/>
        <end position="25"/>
    </location>
</feature>
<feature type="chain" id="PRO_5018067234" description="Secreted protein" evidence="1">
    <location>
        <begin position="26"/>
        <end position="97"/>
    </location>
</feature>
<proteinExistence type="predicted"/>
<evidence type="ECO:0008006" key="4">
    <source>
        <dbReference type="Google" id="ProtNLM"/>
    </source>
</evidence>
<comment type="caution">
    <text evidence="2">The sequence shown here is derived from an EMBL/GenBank/DDBJ whole genome shotgun (WGS) entry which is preliminary data.</text>
</comment>
<evidence type="ECO:0000313" key="3">
    <source>
        <dbReference type="Proteomes" id="UP000270866"/>
    </source>
</evidence>
<dbReference type="Proteomes" id="UP000270866">
    <property type="component" value="Chromosome 7"/>
</dbReference>
<keyword evidence="1" id="KW-0732">Signal</keyword>
<reference evidence="2 3" key="1">
    <citation type="journal article" date="2018" name="Sci. Rep.">
        <title>Characterisation of pathogen-specific regions and novel effector candidates in Fusarium oxysporum f. sp. cepae.</title>
        <authorList>
            <person name="Armitage A.D."/>
            <person name="Taylor A."/>
            <person name="Sobczyk M.K."/>
            <person name="Baxter L."/>
            <person name="Greenfield B.P."/>
            <person name="Bates H.J."/>
            <person name="Wilson F."/>
            <person name="Jackson A.C."/>
            <person name="Ott S."/>
            <person name="Harrison R.J."/>
            <person name="Clarkson J.P."/>
        </authorList>
    </citation>
    <scope>NUCLEOTIDE SEQUENCE [LARGE SCALE GENOMIC DNA]</scope>
    <source>
        <strain evidence="2 3">FoC_Fus2</strain>
    </source>
</reference>
<dbReference type="EMBL" id="MRCU01000004">
    <property type="protein sequence ID" value="RKK20698.1"/>
    <property type="molecule type" value="Genomic_DNA"/>
</dbReference>
<dbReference type="AlphaFoldDB" id="A0A3L6NS78"/>
<gene>
    <name evidence="2" type="ORF">BFJ65_g7396</name>
</gene>